<evidence type="ECO:0000313" key="1">
    <source>
        <dbReference type="EMBL" id="EIJ89454.1"/>
    </source>
</evidence>
<sequence length="233" mass="26972">MGEYIDEEIKIELQKEFSDKKGKIQDGDIEKIYKIVMGINRKTPIFKDLPEPLTNLAYSIFYKQIYNRNIECVYKDIISKINDSITQISEIIDVIKEGAETLDSESKKEAFYKLMGGNHIIIAEVYRNRKNFYDSSINILCKKTNMSELDEEITSTSAIIKLCELTESGECSRLQRVLNILMKHDDNLTTTDKNGEEQSNADKLGLTNDDIYSLHLFARTKDSGLFNFYSWHY</sequence>
<proteinExistence type="predicted"/>
<dbReference type="OrthoDB" id="9980053at2759"/>
<dbReference type="AlphaFoldDB" id="I3EJQ7"/>
<dbReference type="Proteomes" id="UP000002872">
    <property type="component" value="Unassembled WGS sequence"/>
</dbReference>
<protein>
    <submittedName>
        <fullName evidence="1">Uncharacterized protein</fullName>
    </submittedName>
</protein>
<gene>
    <name evidence="1" type="ORF">NEQG_00224</name>
</gene>
<name>I3EJQ7_NEMP3</name>
<dbReference type="STRING" id="935791.I3EJQ7"/>
<accession>I3EJQ7</accession>
<dbReference type="HOGENOM" id="CLU_031899_1_0_1"/>
<organism evidence="1 2">
    <name type="scientific">Nematocida parisii (strain ERTm3)</name>
    <name type="common">Nematode killer fungus</name>
    <dbReference type="NCBI Taxonomy" id="935791"/>
    <lineage>
        <taxon>Eukaryota</taxon>
        <taxon>Fungi</taxon>
        <taxon>Fungi incertae sedis</taxon>
        <taxon>Microsporidia</taxon>
        <taxon>Nematocida</taxon>
    </lineage>
</organism>
<evidence type="ECO:0000313" key="2">
    <source>
        <dbReference type="Proteomes" id="UP000002872"/>
    </source>
</evidence>
<feature type="non-terminal residue" evidence="1">
    <location>
        <position position="233"/>
    </location>
</feature>
<keyword evidence="2" id="KW-1185">Reference proteome</keyword>
<dbReference type="EMBL" id="GL870876">
    <property type="protein sequence ID" value="EIJ89454.1"/>
    <property type="molecule type" value="Genomic_DNA"/>
</dbReference>
<dbReference type="InParanoid" id="I3EJQ7"/>
<dbReference type="VEuPathDB" id="MicrosporidiaDB:NEQG_00224"/>
<reference evidence="1" key="1">
    <citation type="submission" date="2011-01" db="EMBL/GenBank/DDBJ databases">
        <title>The Genome Sequence of Nematocida parisii strain ERTm3.</title>
        <authorList>
            <consortium name="The Broad Institute Genome Sequencing Platform"/>
            <consortium name="The Broad Institute Genome Sequencing Center for Infectious Disease"/>
            <person name="Cuomo C."/>
            <person name="Troemel E."/>
            <person name="Young S.K."/>
            <person name="Zeng Q."/>
            <person name="Gargeya S."/>
            <person name="Fitzgerald M."/>
            <person name="Haas B."/>
            <person name="Abouelleil A."/>
            <person name="Alvarado L."/>
            <person name="Arachchi H.M."/>
            <person name="Berlin A."/>
            <person name="Chapman S.B."/>
            <person name="Gearin G."/>
            <person name="Goldberg J."/>
            <person name="Griggs A."/>
            <person name="Gujja S."/>
            <person name="Hansen M."/>
            <person name="Heiman D."/>
            <person name="Howarth C."/>
            <person name="Larimer J."/>
            <person name="Lui A."/>
            <person name="MacDonald P.J.P."/>
            <person name="McCowen C."/>
            <person name="Montmayeur A."/>
            <person name="Murphy C."/>
            <person name="Neiman D."/>
            <person name="Pearson M."/>
            <person name="Priest M."/>
            <person name="Roberts A."/>
            <person name="Saif S."/>
            <person name="Shea T."/>
            <person name="Sisk P."/>
            <person name="Stolte C."/>
            <person name="Sykes S."/>
            <person name="Wortman J."/>
            <person name="Nusbaum C."/>
            <person name="Birren B."/>
        </authorList>
    </citation>
    <scope>NUCLEOTIDE SEQUENCE</scope>
    <source>
        <strain evidence="1">ERTm3</strain>
    </source>
</reference>